<evidence type="ECO:0000256" key="12">
    <source>
        <dbReference type="SAM" id="Coils"/>
    </source>
</evidence>
<dbReference type="GO" id="GO:1990589">
    <property type="term" value="C:ATF4-CREB1 transcription factor complex"/>
    <property type="evidence" value="ECO:0007669"/>
    <property type="project" value="TreeGrafter"/>
</dbReference>
<dbReference type="PROSITE" id="PS00036">
    <property type="entry name" value="BZIP_BASIC"/>
    <property type="match status" value="1"/>
</dbReference>
<dbReference type="InParanoid" id="A0A3P8V2X9"/>
<dbReference type="InterPro" id="IPR004827">
    <property type="entry name" value="bZIP"/>
</dbReference>
<feature type="domain" description="BZIP" evidence="14">
    <location>
        <begin position="382"/>
        <end position="445"/>
    </location>
</feature>
<keyword evidence="16" id="KW-1185">Reference proteome</keyword>
<dbReference type="OrthoDB" id="5847285at2759"/>
<dbReference type="STRING" id="244447.ENSCSEP00000009768"/>
<feature type="compositionally biased region" description="Low complexity" evidence="13">
    <location>
        <begin position="309"/>
        <end position="329"/>
    </location>
</feature>
<keyword evidence="10" id="KW-0539">Nucleus</keyword>
<dbReference type="GO" id="GO:0042981">
    <property type="term" value="P:regulation of apoptotic process"/>
    <property type="evidence" value="ECO:0007669"/>
    <property type="project" value="UniProtKB-ARBA"/>
</dbReference>
<evidence type="ECO:0000256" key="7">
    <source>
        <dbReference type="ARBA" id="ARBA00023125"/>
    </source>
</evidence>
<sequence length="458" mass="49533">MTTMMTSSQFGLEDMEALLWGPSSPMADNMGSLFYNPDQEHQEGEGASAEGGGSPASPLTSSSLSSSSSPPPFYSPPPSPPAVSFHEDKAGDGSDLPPLHWLGHPDQLRSDHSVSDDRNEDAFGDFDWMTEKMDLNEFDLESLIGSCSPTEEPSTEDLVASLNCPMELDLPVPTLSSPELPCHPSAPPPSTSPTTDCTVCENASVISIADSESLVDELHSPSSPLSVPEPEQELEIKSEPASPDPTALVIDSSSSPVYTLDLGSEVDVSASEVKPVLATVVPQVQRVVLSLSPTRIVLVLAPRNEMGLTTTTSTPTTVASTSEVIRSSPPTTPPKRSSRTRPYPDPYKDSPSSPCDSDDDDDDITSPQGSGWDEKVSLKAPRDKKSKKMEQNKTAATRYRQKKRAEQEALLTEHTILERKNVELKEKAESMAREIEYLKELMEEVRLARVKKGLSPDL</sequence>
<dbReference type="PANTHER" id="PTHR13044:SF2">
    <property type="entry name" value="CYCLIC AMP-DEPENDENT TRANSCRIPTION FACTOR ATF-4"/>
    <property type="match status" value="1"/>
</dbReference>
<evidence type="ECO:0000256" key="9">
    <source>
        <dbReference type="ARBA" id="ARBA00023163"/>
    </source>
</evidence>
<feature type="region of interest" description="Disordered" evidence="13">
    <location>
        <begin position="217"/>
        <end position="246"/>
    </location>
</feature>
<evidence type="ECO:0000256" key="11">
    <source>
        <dbReference type="ARBA" id="ARBA00032136"/>
    </source>
</evidence>
<dbReference type="PROSITE" id="PS50217">
    <property type="entry name" value="BZIP"/>
    <property type="match status" value="1"/>
</dbReference>
<keyword evidence="5" id="KW-0805">Transcription regulation</keyword>
<dbReference type="Pfam" id="PF00170">
    <property type="entry name" value="bZIP_1"/>
    <property type="match status" value="1"/>
</dbReference>
<dbReference type="GO" id="GO:1990590">
    <property type="term" value="C:ATF1-ATF4 transcription factor complex"/>
    <property type="evidence" value="ECO:0007669"/>
    <property type="project" value="TreeGrafter"/>
</dbReference>
<keyword evidence="7" id="KW-0238">DNA-binding</keyword>
<proteinExistence type="inferred from homology"/>
<feature type="compositionally biased region" description="Basic and acidic residues" evidence="13">
    <location>
        <begin position="106"/>
        <end position="119"/>
    </location>
</feature>
<name>A0A3P8V2X9_CYNSE</name>
<organism evidence="15 16">
    <name type="scientific">Cynoglossus semilaevis</name>
    <name type="common">Tongue sole</name>
    <dbReference type="NCBI Taxonomy" id="244447"/>
    <lineage>
        <taxon>Eukaryota</taxon>
        <taxon>Metazoa</taxon>
        <taxon>Chordata</taxon>
        <taxon>Craniata</taxon>
        <taxon>Vertebrata</taxon>
        <taxon>Euteleostomi</taxon>
        <taxon>Actinopterygii</taxon>
        <taxon>Neopterygii</taxon>
        <taxon>Teleostei</taxon>
        <taxon>Neoteleostei</taxon>
        <taxon>Acanthomorphata</taxon>
        <taxon>Carangaria</taxon>
        <taxon>Pleuronectiformes</taxon>
        <taxon>Pleuronectoidei</taxon>
        <taxon>Cynoglossidae</taxon>
        <taxon>Cynoglossinae</taxon>
        <taxon>Cynoglossus</taxon>
    </lineage>
</organism>
<feature type="region of interest" description="Disordered" evidence="13">
    <location>
        <begin position="173"/>
        <end position="196"/>
    </location>
</feature>
<evidence type="ECO:0000256" key="6">
    <source>
        <dbReference type="ARBA" id="ARBA00023108"/>
    </source>
</evidence>
<dbReference type="KEGG" id="csem:103393286"/>
<dbReference type="InterPro" id="IPR046347">
    <property type="entry name" value="bZIP_sf"/>
</dbReference>
<keyword evidence="12" id="KW-0175">Coiled coil</keyword>
<dbReference type="FunFam" id="1.20.5.170:FF:000021">
    <property type="entry name" value="Cyclic AMP-dependent transcription factor ATF-4"/>
    <property type="match status" value="1"/>
</dbReference>
<dbReference type="GO" id="GO:0000977">
    <property type="term" value="F:RNA polymerase II transcription regulatory region sequence-specific DNA binding"/>
    <property type="evidence" value="ECO:0007669"/>
    <property type="project" value="TreeGrafter"/>
</dbReference>
<dbReference type="GO" id="GO:0001228">
    <property type="term" value="F:DNA-binding transcription activator activity, RNA polymerase II-specific"/>
    <property type="evidence" value="ECO:0007669"/>
    <property type="project" value="TreeGrafter"/>
</dbReference>
<dbReference type="FunCoup" id="A0A3P8V2X9">
    <property type="interactions" value="778"/>
</dbReference>
<evidence type="ECO:0000259" key="14">
    <source>
        <dbReference type="PROSITE" id="PS50217"/>
    </source>
</evidence>
<dbReference type="Proteomes" id="UP000265120">
    <property type="component" value="Chromosome 17"/>
</dbReference>
<evidence type="ECO:0000313" key="16">
    <source>
        <dbReference type="Proteomes" id="UP000265120"/>
    </source>
</evidence>
<dbReference type="PANTHER" id="PTHR13044">
    <property type="entry name" value="ACTIVATING TRANSCRIPTION FACTOR ATF 4/5"/>
    <property type="match status" value="1"/>
</dbReference>
<evidence type="ECO:0000256" key="2">
    <source>
        <dbReference type="ARBA" id="ARBA00007163"/>
    </source>
</evidence>
<dbReference type="GeneTree" id="ENSGT00530000063801"/>
<dbReference type="GeneID" id="103393286"/>
<evidence type="ECO:0000256" key="8">
    <source>
        <dbReference type="ARBA" id="ARBA00023159"/>
    </source>
</evidence>
<feature type="compositionally biased region" description="Low complexity" evidence="13">
    <location>
        <begin position="220"/>
        <end position="229"/>
    </location>
</feature>
<dbReference type="CTD" id="556410"/>
<reference evidence="15" key="2">
    <citation type="submission" date="2025-08" db="UniProtKB">
        <authorList>
            <consortium name="Ensembl"/>
        </authorList>
    </citation>
    <scope>IDENTIFICATION</scope>
</reference>
<dbReference type="GO" id="GO:0048511">
    <property type="term" value="P:rhythmic process"/>
    <property type="evidence" value="ECO:0007669"/>
    <property type="project" value="UniProtKB-KW"/>
</dbReference>
<dbReference type="SMART" id="SM00338">
    <property type="entry name" value="BRLZ"/>
    <property type="match status" value="1"/>
</dbReference>
<evidence type="ECO:0000256" key="3">
    <source>
        <dbReference type="ARBA" id="ARBA00018846"/>
    </source>
</evidence>
<dbReference type="SUPFAM" id="SSF57959">
    <property type="entry name" value="Leucine zipper domain"/>
    <property type="match status" value="1"/>
</dbReference>
<keyword evidence="8" id="KW-0010">Activator</keyword>
<dbReference type="Ensembl" id="ENSCSET00000009882.1">
    <property type="protein sequence ID" value="ENSCSEP00000009768.1"/>
    <property type="gene ID" value="ENSCSEG00000006272.1"/>
</dbReference>
<dbReference type="CDD" id="cd14692">
    <property type="entry name" value="bZIP_ATF4"/>
    <property type="match status" value="1"/>
</dbReference>
<feature type="compositionally biased region" description="Basic and acidic residues" evidence="13">
    <location>
        <begin position="372"/>
        <end position="391"/>
    </location>
</feature>
<evidence type="ECO:0000256" key="13">
    <source>
        <dbReference type="SAM" id="MobiDB-lite"/>
    </source>
</evidence>
<keyword evidence="6" id="KW-0090">Biological rhythms</keyword>
<keyword evidence="4" id="KW-0678">Repressor</keyword>
<feature type="region of interest" description="Disordered" evidence="13">
    <location>
        <begin position="20"/>
        <end position="119"/>
    </location>
</feature>
<keyword evidence="9" id="KW-0804">Transcription</keyword>
<dbReference type="Gene3D" id="1.20.5.170">
    <property type="match status" value="1"/>
</dbReference>
<accession>A0A3P8V2X9</accession>
<comment type="similarity">
    <text evidence="2">Belongs to the bZIP family.</text>
</comment>
<evidence type="ECO:0000256" key="10">
    <source>
        <dbReference type="ARBA" id="ARBA00023242"/>
    </source>
</evidence>
<evidence type="ECO:0000256" key="4">
    <source>
        <dbReference type="ARBA" id="ARBA00022491"/>
    </source>
</evidence>
<evidence type="ECO:0000256" key="1">
    <source>
        <dbReference type="ARBA" id="ARBA00004123"/>
    </source>
</evidence>
<reference evidence="15 16" key="1">
    <citation type="journal article" date="2014" name="Nat. Genet.">
        <title>Whole-genome sequence of a flatfish provides insights into ZW sex chromosome evolution and adaptation to a benthic lifestyle.</title>
        <authorList>
            <person name="Chen S."/>
            <person name="Zhang G."/>
            <person name="Shao C."/>
            <person name="Huang Q."/>
            <person name="Liu G."/>
            <person name="Zhang P."/>
            <person name="Song W."/>
            <person name="An N."/>
            <person name="Chalopin D."/>
            <person name="Volff J.N."/>
            <person name="Hong Y."/>
            <person name="Li Q."/>
            <person name="Sha Z."/>
            <person name="Zhou H."/>
            <person name="Xie M."/>
            <person name="Yu Q."/>
            <person name="Liu Y."/>
            <person name="Xiang H."/>
            <person name="Wang N."/>
            <person name="Wu K."/>
            <person name="Yang C."/>
            <person name="Zhou Q."/>
            <person name="Liao X."/>
            <person name="Yang L."/>
            <person name="Hu Q."/>
            <person name="Zhang J."/>
            <person name="Meng L."/>
            <person name="Jin L."/>
            <person name="Tian Y."/>
            <person name="Lian J."/>
            <person name="Yang J."/>
            <person name="Miao G."/>
            <person name="Liu S."/>
            <person name="Liang Z."/>
            <person name="Yan F."/>
            <person name="Li Y."/>
            <person name="Sun B."/>
            <person name="Zhang H."/>
            <person name="Zhang J."/>
            <person name="Zhu Y."/>
            <person name="Du M."/>
            <person name="Zhao Y."/>
            <person name="Schartl M."/>
            <person name="Tang Q."/>
            <person name="Wang J."/>
        </authorList>
    </citation>
    <scope>NUCLEOTIDE SEQUENCE</scope>
</reference>
<feature type="region of interest" description="Disordered" evidence="13">
    <location>
        <begin position="307"/>
        <end position="406"/>
    </location>
</feature>
<feature type="coiled-coil region" evidence="12">
    <location>
        <begin position="407"/>
        <end position="441"/>
    </location>
</feature>
<feature type="compositionally biased region" description="Pro residues" evidence="13">
    <location>
        <begin position="69"/>
        <end position="81"/>
    </location>
</feature>
<dbReference type="RefSeq" id="XP_008328412.1">
    <property type="nucleotide sequence ID" value="XM_008330190.3"/>
</dbReference>
<dbReference type="OMA" id="CIDGQEV"/>
<dbReference type="AlphaFoldDB" id="A0A3P8V2X9"/>
<protein>
    <recommendedName>
        <fullName evidence="3">Cyclic AMP-dependent transcription factor ATF-4</fullName>
    </recommendedName>
    <alternativeName>
        <fullName evidence="11">Activating transcription factor 4</fullName>
    </alternativeName>
</protein>
<evidence type="ECO:0000256" key="5">
    <source>
        <dbReference type="ARBA" id="ARBA00023015"/>
    </source>
</evidence>
<feature type="compositionally biased region" description="Low complexity" evidence="13">
    <location>
        <begin position="55"/>
        <end position="68"/>
    </location>
</feature>
<evidence type="ECO:0000313" key="15">
    <source>
        <dbReference type="Ensembl" id="ENSCSEP00000009768.1"/>
    </source>
</evidence>
<reference evidence="15" key="3">
    <citation type="submission" date="2025-09" db="UniProtKB">
        <authorList>
            <consortium name="Ensembl"/>
        </authorList>
    </citation>
    <scope>IDENTIFICATION</scope>
</reference>
<comment type="subcellular location">
    <subcellularLocation>
        <location evidence="1">Nucleus</location>
    </subcellularLocation>
</comment>